<evidence type="ECO:0000313" key="3">
    <source>
        <dbReference type="EMBL" id="CAG9110799.1"/>
    </source>
</evidence>
<keyword evidence="5" id="KW-1185">Reference proteome</keyword>
<dbReference type="Pfam" id="PF13905">
    <property type="entry name" value="Thioredoxin_8"/>
    <property type="match status" value="1"/>
</dbReference>
<dbReference type="EMBL" id="CAJFDI010000003">
    <property type="protein sequence ID" value="CAD5222572.1"/>
    <property type="molecule type" value="Genomic_DNA"/>
</dbReference>
<dbReference type="GO" id="GO:0031397">
    <property type="term" value="P:negative regulation of protein ubiquitination"/>
    <property type="evidence" value="ECO:0007669"/>
    <property type="project" value="TreeGrafter"/>
</dbReference>
<dbReference type="eggNOG" id="KOG2501">
    <property type="taxonomic scope" value="Eukaryota"/>
</dbReference>
<name>A0A1I7SR41_BURXY</name>
<evidence type="ECO:0000259" key="1">
    <source>
        <dbReference type="PROSITE" id="PS51352"/>
    </source>
</evidence>
<dbReference type="GO" id="GO:0004791">
    <property type="term" value="F:thioredoxin-disulfide reductase (NADPH) activity"/>
    <property type="evidence" value="ECO:0007669"/>
    <property type="project" value="TreeGrafter"/>
</dbReference>
<dbReference type="GO" id="GO:0005634">
    <property type="term" value="C:nucleus"/>
    <property type="evidence" value="ECO:0007669"/>
    <property type="project" value="TreeGrafter"/>
</dbReference>
<dbReference type="Proteomes" id="UP000659654">
    <property type="component" value="Unassembled WGS sequence"/>
</dbReference>
<gene>
    <name evidence="2" type="ORF">BXYJ_LOCUS7540</name>
</gene>
<evidence type="ECO:0000313" key="2">
    <source>
        <dbReference type="EMBL" id="CAD5222572.1"/>
    </source>
</evidence>
<dbReference type="InterPro" id="IPR036249">
    <property type="entry name" value="Thioredoxin-like_sf"/>
</dbReference>
<evidence type="ECO:0000313" key="4">
    <source>
        <dbReference type="Proteomes" id="UP000095284"/>
    </source>
</evidence>
<evidence type="ECO:0000313" key="5">
    <source>
        <dbReference type="Proteomes" id="UP000659654"/>
    </source>
</evidence>
<protein>
    <submittedName>
        <fullName evidence="2">(pine wood nematode) hypothetical protein</fullName>
    </submittedName>
    <submittedName>
        <fullName evidence="6">Thioredoxin domain-containing protein</fullName>
    </submittedName>
</protein>
<dbReference type="InterPro" id="IPR013766">
    <property type="entry name" value="Thioredoxin_domain"/>
</dbReference>
<proteinExistence type="predicted"/>
<organism evidence="4 6">
    <name type="scientific">Bursaphelenchus xylophilus</name>
    <name type="common">Pinewood nematode worm</name>
    <name type="synonym">Aphelenchoides xylophilus</name>
    <dbReference type="NCBI Taxonomy" id="6326"/>
    <lineage>
        <taxon>Eukaryota</taxon>
        <taxon>Metazoa</taxon>
        <taxon>Ecdysozoa</taxon>
        <taxon>Nematoda</taxon>
        <taxon>Chromadorea</taxon>
        <taxon>Rhabditida</taxon>
        <taxon>Tylenchina</taxon>
        <taxon>Tylenchomorpha</taxon>
        <taxon>Aphelenchoidea</taxon>
        <taxon>Aphelenchoididae</taxon>
        <taxon>Bursaphelenchus</taxon>
    </lineage>
</organism>
<dbReference type="SUPFAM" id="SSF52833">
    <property type="entry name" value="Thioredoxin-like"/>
    <property type="match status" value="1"/>
</dbReference>
<dbReference type="Gene3D" id="3.40.30.10">
    <property type="entry name" value="Glutaredoxin"/>
    <property type="match status" value="1"/>
</dbReference>
<dbReference type="Proteomes" id="UP000095284">
    <property type="component" value="Unplaced"/>
</dbReference>
<dbReference type="GO" id="GO:0030178">
    <property type="term" value="P:negative regulation of Wnt signaling pathway"/>
    <property type="evidence" value="ECO:0007669"/>
    <property type="project" value="TreeGrafter"/>
</dbReference>
<dbReference type="WBParaSite" id="BXY_1550500.1">
    <property type="protein sequence ID" value="BXY_1550500.1"/>
    <property type="gene ID" value="BXY_1550500"/>
</dbReference>
<dbReference type="EMBL" id="CAJFCV020000003">
    <property type="protein sequence ID" value="CAG9110799.1"/>
    <property type="molecule type" value="Genomic_DNA"/>
</dbReference>
<dbReference type="Proteomes" id="UP000582659">
    <property type="component" value="Unassembled WGS sequence"/>
</dbReference>
<reference evidence="6" key="1">
    <citation type="submission" date="2016-11" db="UniProtKB">
        <authorList>
            <consortium name="WormBaseParasite"/>
        </authorList>
    </citation>
    <scope>IDENTIFICATION</scope>
</reference>
<accession>A0A1I7SR41</accession>
<dbReference type="AlphaFoldDB" id="A0A1I7SR41"/>
<dbReference type="PANTHER" id="PTHR46472">
    <property type="entry name" value="NUCLEOREDOXIN"/>
    <property type="match status" value="1"/>
</dbReference>
<sequence>MLKQLFDPCFANLSLVRLDEKSKKDAKNAGHGSLVTFSEVVFMSKFMMFALVRGSDPQSFDILDKLKAFQTKRNLSHQRNTPQPKLKRLFGLKSAKKKNNGEFYDLSTVILDMDFHSNDYDANSVISEIDGNAIFCFAPTMSYIQKGRLLRSLKASTAPSLILVDGSTLSVLSVHCKEMLLEKNDVENFPWHDASPSSLLSGNFIRIKKNSSGDREVSVVNGLKKGVKALYFGAKWCPPCRALTNQLIDVYGKIKEKTSNFEIVFCSFDRTKESFEEYLSEMPWVGFPFDSEVTNNVRHAFDVQGIPTVVILDEDNNIITKHGKNILLSDPKCLEFPWKHKDLYELNEFTVQRITDLPTLIMFTEGTPDDSIFAKEVLKTCADILYSQLKTSISAESNLSNLESSPSISNSFSETSSITSEMPVPSYADLIQVMYTGEHPICDFILESLGLGQMELPLLVICDTLTGFMAICDKPDISDTTAVEFVNEYRSGKARVLPLPKAGPGVRNVAGIPLLQPENA</sequence>
<dbReference type="OrthoDB" id="189920at2759"/>
<dbReference type="InterPro" id="IPR012336">
    <property type="entry name" value="Thioredoxin-like_fold"/>
</dbReference>
<dbReference type="PANTHER" id="PTHR46472:SF1">
    <property type="entry name" value="NUCLEOREDOXIN"/>
    <property type="match status" value="1"/>
</dbReference>
<evidence type="ECO:0000313" key="6">
    <source>
        <dbReference type="WBParaSite" id="BXY_1550500.1"/>
    </source>
</evidence>
<dbReference type="SMR" id="A0A1I7SR41"/>
<feature type="domain" description="Thioredoxin" evidence="1">
    <location>
        <begin position="152"/>
        <end position="324"/>
    </location>
</feature>
<reference evidence="3" key="2">
    <citation type="submission" date="2020-08" db="EMBL/GenBank/DDBJ databases">
        <authorList>
            <person name="Kikuchi T."/>
        </authorList>
    </citation>
    <scope>NUCLEOTIDE SEQUENCE</scope>
    <source>
        <strain evidence="2">Ka4C1</strain>
    </source>
</reference>
<dbReference type="PROSITE" id="PS51352">
    <property type="entry name" value="THIOREDOXIN_2"/>
    <property type="match status" value="1"/>
</dbReference>